<evidence type="ECO:0000313" key="3">
    <source>
        <dbReference type="Proteomes" id="UP000823388"/>
    </source>
</evidence>
<dbReference type="EMBL" id="CM029049">
    <property type="protein sequence ID" value="KAG2573227.1"/>
    <property type="molecule type" value="Genomic_DNA"/>
</dbReference>
<gene>
    <name evidence="2" type="ORF">PVAP13_7KG247500</name>
</gene>
<accession>A0A8T0QDR9</accession>
<dbReference type="PANTHER" id="PTHR46328:SF34">
    <property type="entry name" value="PROTEIN FAR1-RELATED SEQUENCE 5-LIKE"/>
    <property type="match status" value="1"/>
</dbReference>
<sequence length="148" mass="17061">MAEPNKENMNLVWVPRAGQTFRNLDDARSFWVDYGGHAGFEVRKRYTNISKFVGKPTSCRYVCPKEGRRTEDKRDNGIKNPRAETRTGCQVRMGLTLDRVEGNYKVIDLVLEHNHVLYLPETFHLMLSQRKISELQAFEIEAAEDSGV</sequence>
<organism evidence="2 3">
    <name type="scientific">Panicum virgatum</name>
    <name type="common">Blackwell switchgrass</name>
    <dbReference type="NCBI Taxonomy" id="38727"/>
    <lineage>
        <taxon>Eukaryota</taxon>
        <taxon>Viridiplantae</taxon>
        <taxon>Streptophyta</taxon>
        <taxon>Embryophyta</taxon>
        <taxon>Tracheophyta</taxon>
        <taxon>Spermatophyta</taxon>
        <taxon>Magnoliopsida</taxon>
        <taxon>Liliopsida</taxon>
        <taxon>Poales</taxon>
        <taxon>Poaceae</taxon>
        <taxon>PACMAD clade</taxon>
        <taxon>Panicoideae</taxon>
        <taxon>Panicodae</taxon>
        <taxon>Paniceae</taxon>
        <taxon>Panicinae</taxon>
        <taxon>Panicum</taxon>
        <taxon>Panicum sect. Hiantes</taxon>
    </lineage>
</organism>
<dbReference type="Proteomes" id="UP000823388">
    <property type="component" value="Chromosome 7K"/>
</dbReference>
<dbReference type="PANTHER" id="PTHR46328">
    <property type="entry name" value="FAR-RED IMPAIRED RESPONSIVE (FAR1) FAMILY PROTEIN-RELATED"/>
    <property type="match status" value="1"/>
</dbReference>
<protein>
    <recommendedName>
        <fullName evidence="1">FAR1 domain-containing protein</fullName>
    </recommendedName>
</protein>
<dbReference type="Pfam" id="PF03101">
    <property type="entry name" value="FAR1"/>
    <property type="match status" value="1"/>
</dbReference>
<reference evidence="2" key="1">
    <citation type="submission" date="2020-05" db="EMBL/GenBank/DDBJ databases">
        <title>WGS assembly of Panicum virgatum.</title>
        <authorList>
            <person name="Lovell J.T."/>
            <person name="Jenkins J."/>
            <person name="Shu S."/>
            <person name="Juenger T.E."/>
            <person name="Schmutz J."/>
        </authorList>
    </citation>
    <scope>NUCLEOTIDE SEQUENCE</scope>
    <source>
        <strain evidence="2">AP13</strain>
    </source>
</reference>
<evidence type="ECO:0000259" key="1">
    <source>
        <dbReference type="Pfam" id="PF03101"/>
    </source>
</evidence>
<dbReference type="AlphaFoldDB" id="A0A8T0QDR9"/>
<proteinExistence type="predicted"/>
<feature type="domain" description="FAR1" evidence="1">
    <location>
        <begin position="29"/>
        <end position="117"/>
    </location>
</feature>
<keyword evidence="3" id="KW-1185">Reference proteome</keyword>
<evidence type="ECO:0000313" key="2">
    <source>
        <dbReference type="EMBL" id="KAG2573227.1"/>
    </source>
</evidence>
<dbReference type="InterPro" id="IPR004330">
    <property type="entry name" value="FAR1_DNA_bnd_dom"/>
</dbReference>
<name>A0A8T0QDR9_PANVG</name>
<comment type="caution">
    <text evidence="2">The sequence shown here is derived from an EMBL/GenBank/DDBJ whole genome shotgun (WGS) entry which is preliminary data.</text>
</comment>